<organism evidence="2 3">
    <name type="scientific">Alishewanella agri BL06</name>
    <dbReference type="NCBI Taxonomy" id="1195246"/>
    <lineage>
        <taxon>Bacteria</taxon>
        <taxon>Pseudomonadati</taxon>
        <taxon>Pseudomonadota</taxon>
        <taxon>Gammaproteobacteria</taxon>
        <taxon>Alteromonadales</taxon>
        <taxon>Alteromonadaceae</taxon>
        <taxon>Alishewanella</taxon>
    </lineage>
</organism>
<dbReference type="InterPro" id="IPR000182">
    <property type="entry name" value="GNAT_dom"/>
</dbReference>
<evidence type="ECO:0000313" key="3">
    <source>
        <dbReference type="Proteomes" id="UP000035062"/>
    </source>
</evidence>
<sequence length="183" mass="20218">MRIRTLQQHDLAGVAELATLVHGTGYTEPQQLASWLVQGTKAGQCACLLAEVEKQIVAYRISFAPGQWQTDLWCSVALWPVPLEKMAYFKSVAVHPDWQGQGIGQRLLQNSIQALKQQGATAGLAHLWRESPNNSAVRYFSKAGGRLLQIHPNRWQHLSADGYLCPRCGAVCCCSAAEMVLEF</sequence>
<reference evidence="2 3" key="1">
    <citation type="journal article" date="2012" name="J. Bacteriol.">
        <title>Genome Sequence of Pectin-Degrading Alishewanella agri, Isolated from Landfill Soil.</title>
        <authorList>
            <person name="Kim J."/>
            <person name="Jung J."/>
            <person name="Sung J.S."/>
            <person name="Chun J."/>
            <person name="Park W."/>
        </authorList>
    </citation>
    <scope>NUCLEOTIDE SEQUENCE [LARGE SCALE GENOMIC DNA]</scope>
    <source>
        <strain evidence="2 3">BL06</strain>
    </source>
</reference>
<keyword evidence="3" id="KW-1185">Reference proteome</keyword>
<dbReference type="AlphaFoldDB" id="I9P4W7"/>
<dbReference type="STRING" id="1195246.AGRI_03144"/>
<dbReference type="EMBL" id="AKKU01000007">
    <property type="protein sequence ID" value="EIW90032.1"/>
    <property type="molecule type" value="Genomic_DNA"/>
</dbReference>
<dbReference type="eggNOG" id="COG0454">
    <property type="taxonomic scope" value="Bacteria"/>
</dbReference>
<protein>
    <submittedName>
        <fullName evidence="2">N-acetyltransferase GCN5</fullName>
    </submittedName>
</protein>
<dbReference type="GO" id="GO:0016747">
    <property type="term" value="F:acyltransferase activity, transferring groups other than amino-acyl groups"/>
    <property type="evidence" value="ECO:0007669"/>
    <property type="project" value="InterPro"/>
</dbReference>
<dbReference type="InterPro" id="IPR016181">
    <property type="entry name" value="Acyl_CoA_acyltransferase"/>
</dbReference>
<feature type="domain" description="N-acetyltransferase" evidence="1">
    <location>
        <begin position="1"/>
        <end position="168"/>
    </location>
</feature>
<evidence type="ECO:0000259" key="1">
    <source>
        <dbReference type="PROSITE" id="PS51186"/>
    </source>
</evidence>
<dbReference type="PATRIC" id="fig|1195246.3.peg.611"/>
<evidence type="ECO:0000313" key="2">
    <source>
        <dbReference type="EMBL" id="EIW90032.1"/>
    </source>
</evidence>
<dbReference type="CDD" id="cd04301">
    <property type="entry name" value="NAT_SF"/>
    <property type="match status" value="1"/>
</dbReference>
<gene>
    <name evidence="2" type="ORF">AGRI_03144</name>
</gene>
<proteinExistence type="predicted"/>
<dbReference type="Proteomes" id="UP000035062">
    <property type="component" value="Unassembled WGS sequence"/>
</dbReference>
<name>I9P4W7_9ALTE</name>
<keyword evidence="2" id="KW-0808">Transferase</keyword>
<dbReference type="Pfam" id="PF00583">
    <property type="entry name" value="Acetyltransf_1"/>
    <property type="match status" value="1"/>
</dbReference>
<accession>I9P4W7</accession>
<dbReference type="Gene3D" id="3.40.630.30">
    <property type="match status" value="1"/>
</dbReference>
<dbReference type="SUPFAM" id="SSF55729">
    <property type="entry name" value="Acyl-CoA N-acyltransferases (Nat)"/>
    <property type="match status" value="1"/>
</dbReference>
<dbReference type="PROSITE" id="PS51186">
    <property type="entry name" value="GNAT"/>
    <property type="match status" value="1"/>
</dbReference>
<comment type="caution">
    <text evidence="2">The sequence shown here is derived from an EMBL/GenBank/DDBJ whole genome shotgun (WGS) entry which is preliminary data.</text>
</comment>